<dbReference type="EC" id="3.5.2.6" evidence="3"/>
<dbReference type="GO" id="GO:0046677">
    <property type="term" value="P:response to antibiotic"/>
    <property type="evidence" value="ECO:0007669"/>
    <property type="project" value="InterPro"/>
</dbReference>
<reference evidence="5 6" key="2">
    <citation type="journal article" date="2009" name="Nat. Biotechnol.">
        <title>Improved genome annotation for Zymomonas mobilis.</title>
        <authorList>
            <person name="Yang S."/>
            <person name="Pappas K.M."/>
            <person name="Hauser L.J."/>
            <person name="Land M.L."/>
            <person name="Chen G.L."/>
            <person name="Hurst G.B."/>
            <person name="Pan C."/>
            <person name="Kouvelis V.N."/>
            <person name="Typas M.A."/>
            <person name="Pelletier D.A."/>
            <person name="Klingeman D.M."/>
            <person name="Chang Y.J."/>
            <person name="Samatova N.F."/>
            <person name="Brown S.D."/>
        </authorList>
    </citation>
    <scope>NUCLEOTIDE SEQUENCE [LARGE SCALE GENOMIC DNA]</scope>
    <source>
        <strain evidence="6">ATCC 31821 / ZM4 / CP4</strain>
    </source>
</reference>
<dbReference type="PANTHER" id="PTHR35333:SF3">
    <property type="entry name" value="BETA-LACTAMASE-TYPE TRANSPEPTIDASE FOLD CONTAINING PROTEIN"/>
    <property type="match status" value="1"/>
</dbReference>
<dbReference type="KEGG" id="zmo:ZMO1967"/>
<evidence type="ECO:0000313" key="5">
    <source>
        <dbReference type="EMBL" id="AAV90591.1"/>
    </source>
</evidence>
<evidence type="ECO:0000313" key="6">
    <source>
        <dbReference type="Proteomes" id="UP000001173"/>
    </source>
</evidence>
<evidence type="ECO:0000256" key="2">
    <source>
        <dbReference type="ARBA" id="ARBA00009009"/>
    </source>
</evidence>
<dbReference type="EMBL" id="AE008692">
    <property type="protein sequence ID" value="AAV90591.1"/>
    <property type="molecule type" value="Genomic_DNA"/>
</dbReference>
<dbReference type="InterPro" id="IPR045155">
    <property type="entry name" value="Beta-lactam_cat"/>
</dbReference>
<proteinExistence type="inferred from homology"/>
<dbReference type="AlphaFoldDB" id="Q5NL19"/>
<gene>
    <name evidence="5" type="ordered locus">ZMO1967</name>
</gene>
<dbReference type="Gene3D" id="3.40.710.10">
    <property type="entry name" value="DD-peptidase/beta-lactamase superfamily"/>
    <property type="match status" value="1"/>
</dbReference>
<protein>
    <recommendedName>
        <fullName evidence="3">beta-lactamase</fullName>
        <ecNumber evidence="3">3.5.2.6</ecNumber>
    </recommendedName>
</protein>
<dbReference type="GO" id="GO:0008800">
    <property type="term" value="F:beta-lactamase activity"/>
    <property type="evidence" value="ECO:0007669"/>
    <property type="project" value="UniProtKB-EC"/>
</dbReference>
<sequence>MMRRRDVLALGTAGTAVLFPSVLCQALWGKRAVPAERAVSIEEIALEYEQATGGHVGIYAQNIATGKSLAWRANERFLMCSSFKVSLVASVLLRCDRGQDSLDRIISYKPEDIGDLYAPFAKAHLDKGEMSVAELCQGAIEQSDNFCANKLLERSGGVLALTAFWRQLGDNQSQLDNIEPFLNETPYGGIENTTTPIAMAHNLQKMLLGSLLSPSSRDRLTGWMVRCQTGSQRLRAGLPKNWVIADKTGTNGHDAASDIAILWPQPDKAIILSVYVWGGTPTKDQLLSLFSKIAHYSAADILQSES</sequence>
<keyword evidence="5" id="KW-0378">Hydrolase</keyword>
<dbReference type="Proteomes" id="UP000001173">
    <property type="component" value="Chromosome"/>
</dbReference>
<dbReference type="Pfam" id="PF13354">
    <property type="entry name" value="Beta-lactamase2"/>
    <property type="match status" value="1"/>
</dbReference>
<evidence type="ECO:0000259" key="4">
    <source>
        <dbReference type="Pfam" id="PF13354"/>
    </source>
</evidence>
<dbReference type="PRINTS" id="PR00118">
    <property type="entry name" value="BLACTAMASEA"/>
</dbReference>
<dbReference type="GO" id="GO:0030655">
    <property type="term" value="P:beta-lactam antibiotic catabolic process"/>
    <property type="evidence" value="ECO:0007669"/>
    <property type="project" value="InterPro"/>
</dbReference>
<dbReference type="PANTHER" id="PTHR35333">
    <property type="entry name" value="BETA-LACTAMASE"/>
    <property type="match status" value="1"/>
</dbReference>
<comment type="catalytic activity">
    <reaction evidence="1">
        <text>a beta-lactam + H2O = a substituted beta-amino acid</text>
        <dbReference type="Rhea" id="RHEA:20401"/>
        <dbReference type="ChEBI" id="CHEBI:15377"/>
        <dbReference type="ChEBI" id="CHEBI:35627"/>
        <dbReference type="ChEBI" id="CHEBI:140347"/>
        <dbReference type="EC" id="3.5.2.6"/>
    </reaction>
</comment>
<comment type="similarity">
    <text evidence="2">Belongs to the class-A beta-lactamase family.</text>
</comment>
<dbReference type="NCBIfam" id="NF033103">
    <property type="entry name" value="bla_class_A"/>
    <property type="match status" value="1"/>
</dbReference>
<dbReference type="InterPro" id="IPR012338">
    <property type="entry name" value="Beta-lactam/transpept-like"/>
</dbReference>
<dbReference type="RefSeq" id="WP_011241691.1">
    <property type="nucleotide sequence ID" value="NC_006526.2"/>
</dbReference>
<dbReference type="InterPro" id="IPR000871">
    <property type="entry name" value="Beta-lactam_class-A"/>
</dbReference>
<dbReference type="HOGENOM" id="CLU_031960_6_0_5"/>
<organism evidence="5 6">
    <name type="scientific">Zymomonas mobilis subsp. mobilis (strain ATCC 31821 / ZM4 / CP4)</name>
    <dbReference type="NCBI Taxonomy" id="264203"/>
    <lineage>
        <taxon>Bacteria</taxon>
        <taxon>Pseudomonadati</taxon>
        <taxon>Pseudomonadota</taxon>
        <taxon>Alphaproteobacteria</taxon>
        <taxon>Sphingomonadales</taxon>
        <taxon>Zymomonadaceae</taxon>
        <taxon>Zymomonas</taxon>
    </lineage>
</organism>
<evidence type="ECO:0000256" key="3">
    <source>
        <dbReference type="ARBA" id="ARBA00012865"/>
    </source>
</evidence>
<dbReference type="SUPFAM" id="SSF56601">
    <property type="entry name" value="beta-lactamase/transpeptidase-like"/>
    <property type="match status" value="1"/>
</dbReference>
<evidence type="ECO:0000256" key="1">
    <source>
        <dbReference type="ARBA" id="ARBA00001526"/>
    </source>
</evidence>
<feature type="domain" description="Beta-lactamase class A catalytic" evidence="4">
    <location>
        <begin position="57"/>
        <end position="276"/>
    </location>
</feature>
<accession>Q5NL19</accession>
<dbReference type="eggNOG" id="COG2367">
    <property type="taxonomic scope" value="Bacteria"/>
</dbReference>
<dbReference type="STRING" id="264203.ZMO1967"/>
<name>Q5NL19_ZYMMO</name>
<keyword evidence="6" id="KW-1185">Reference proteome</keyword>
<reference evidence="5 6" key="1">
    <citation type="journal article" date="2005" name="Nat. Biotechnol.">
        <title>The genome sequence of the ethanologenic bacterium Zymomonas mobilis ZM4.</title>
        <authorList>
            <person name="Seo J.S."/>
            <person name="Chong H."/>
            <person name="Park H.S."/>
            <person name="Yoon K.O."/>
            <person name="Jung C."/>
            <person name="Kim J.J."/>
            <person name="Hong J.H."/>
            <person name="Kim H."/>
            <person name="Kim J.H."/>
            <person name="Kil J.I."/>
            <person name="Park C.J."/>
            <person name="Oh H.M."/>
            <person name="Lee J.S."/>
            <person name="Jin S.J."/>
            <person name="Um H.W."/>
            <person name="Lee H.J."/>
            <person name="Oh S.J."/>
            <person name="Kim J.Y."/>
            <person name="Kang H.L."/>
            <person name="Lee S.Y."/>
            <person name="Lee K.J."/>
            <person name="Kang H.S."/>
        </authorList>
    </citation>
    <scope>NUCLEOTIDE SEQUENCE [LARGE SCALE GENOMIC DNA]</scope>
    <source>
        <strain evidence="6">ATCC 31821 / ZM4 / CP4</strain>
    </source>
</reference>